<proteinExistence type="predicted"/>
<accession>A0AA39HKU3</accession>
<gene>
    <name evidence="1" type="ORF">QR680_018680</name>
</gene>
<comment type="caution">
    <text evidence="1">The sequence shown here is derived from an EMBL/GenBank/DDBJ whole genome shotgun (WGS) entry which is preliminary data.</text>
</comment>
<dbReference type="Proteomes" id="UP001175271">
    <property type="component" value="Unassembled WGS sequence"/>
</dbReference>
<evidence type="ECO:0000313" key="1">
    <source>
        <dbReference type="EMBL" id="KAK0406603.1"/>
    </source>
</evidence>
<dbReference type="Gene3D" id="3.40.50.300">
    <property type="entry name" value="P-loop containing nucleotide triphosphate hydrolases"/>
    <property type="match status" value="1"/>
</dbReference>
<sequence>MTLDLFLARSVGTLPILLIKDFNPWFYGSLPSFTYVKEPLGFSQQPRAIRRMANVLLIDEVRQMSIAQCVAMVACLPKLEKVLLTGDAYQLPAYAHHLKGQVLDGGLESVIVAVQRRKTVPTSALSVSYRPHPAHVDVQKALYSGSTREREKHRG</sequence>
<reference evidence="1" key="1">
    <citation type="submission" date="2023-06" db="EMBL/GenBank/DDBJ databases">
        <title>Genomic analysis of the entomopathogenic nematode Steinernema hermaphroditum.</title>
        <authorList>
            <person name="Schwarz E.M."/>
            <person name="Heppert J.K."/>
            <person name="Baniya A."/>
            <person name="Schwartz H.T."/>
            <person name="Tan C.-H."/>
            <person name="Antoshechkin I."/>
            <person name="Sternberg P.W."/>
            <person name="Goodrich-Blair H."/>
            <person name="Dillman A.R."/>
        </authorList>
    </citation>
    <scope>NUCLEOTIDE SEQUENCE</scope>
    <source>
        <strain evidence="1">PS9179</strain>
        <tissue evidence="1">Whole animal</tissue>
    </source>
</reference>
<keyword evidence="2" id="KW-1185">Reference proteome</keyword>
<evidence type="ECO:0000313" key="2">
    <source>
        <dbReference type="Proteomes" id="UP001175271"/>
    </source>
</evidence>
<dbReference type="SUPFAM" id="SSF52540">
    <property type="entry name" value="P-loop containing nucleoside triphosphate hydrolases"/>
    <property type="match status" value="1"/>
</dbReference>
<protein>
    <submittedName>
        <fullName evidence="1">Uncharacterized protein</fullName>
    </submittedName>
</protein>
<organism evidence="1 2">
    <name type="scientific">Steinernema hermaphroditum</name>
    <dbReference type="NCBI Taxonomy" id="289476"/>
    <lineage>
        <taxon>Eukaryota</taxon>
        <taxon>Metazoa</taxon>
        <taxon>Ecdysozoa</taxon>
        <taxon>Nematoda</taxon>
        <taxon>Chromadorea</taxon>
        <taxon>Rhabditida</taxon>
        <taxon>Tylenchina</taxon>
        <taxon>Panagrolaimomorpha</taxon>
        <taxon>Strongyloidoidea</taxon>
        <taxon>Steinernematidae</taxon>
        <taxon>Steinernema</taxon>
    </lineage>
</organism>
<dbReference type="EMBL" id="JAUCMV010000004">
    <property type="protein sequence ID" value="KAK0406603.1"/>
    <property type="molecule type" value="Genomic_DNA"/>
</dbReference>
<dbReference type="AlphaFoldDB" id="A0AA39HKU3"/>
<dbReference type="InterPro" id="IPR027417">
    <property type="entry name" value="P-loop_NTPase"/>
</dbReference>
<name>A0AA39HKU3_9BILA</name>